<dbReference type="Proteomes" id="UP001501072">
    <property type="component" value="Unassembled WGS sequence"/>
</dbReference>
<dbReference type="PANTHER" id="PTHR13696">
    <property type="entry name" value="P-LOOP CONTAINING NUCLEOSIDE TRIPHOSPHATE HYDROLASE"/>
    <property type="match status" value="1"/>
</dbReference>
<protein>
    <submittedName>
        <fullName evidence="2">ParA family protein</fullName>
    </submittedName>
</protein>
<reference evidence="3" key="1">
    <citation type="journal article" date="2019" name="Int. J. Syst. Evol. Microbiol.">
        <title>The Global Catalogue of Microorganisms (GCM) 10K type strain sequencing project: providing services to taxonomists for standard genome sequencing and annotation.</title>
        <authorList>
            <consortium name="The Broad Institute Genomics Platform"/>
            <consortium name="The Broad Institute Genome Sequencing Center for Infectious Disease"/>
            <person name="Wu L."/>
            <person name="Ma J."/>
        </authorList>
    </citation>
    <scope>NUCLEOTIDE SEQUENCE [LARGE SCALE GENOMIC DNA]</scope>
    <source>
        <strain evidence="3">JCM 11269</strain>
    </source>
</reference>
<dbReference type="PANTHER" id="PTHR13696:SF52">
    <property type="entry name" value="PARA FAMILY PROTEIN CT_582"/>
    <property type="match status" value="1"/>
</dbReference>
<dbReference type="SUPFAM" id="SSF52540">
    <property type="entry name" value="P-loop containing nucleoside triphosphate hydrolases"/>
    <property type="match status" value="1"/>
</dbReference>
<dbReference type="EMBL" id="BAAAHU010000092">
    <property type="protein sequence ID" value="GAA1016866.1"/>
    <property type="molecule type" value="Genomic_DNA"/>
</dbReference>
<accession>A0ABP4DPP0</accession>
<dbReference type="Pfam" id="PF13614">
    <property type="entry name" value="AAA_31"/>
    <property type="match status" value="1"/>
</dbReference>
<dbReference type="RefSeq" id="WP_346074387.1">
    <property type="nucleotide sequence ID" value="NZ_BAAAHU010000092.1"/>
</dbReference>
<feature type="domain" description="AAA" evidence="1">
    <location>
        <begin position="53"/>
        <end position="233"/>
    </location>
</feature>
<dbReference type="Gene3D" id="3.40.50.300">
    <property type="entry name" value="P-loop containing nucleotide triphosphate hydrolases"/>
    <property type="match status" value="1"/>
</dbReference>
<organism evidence="2 3">
    <name type="scientific">Streptomyces thermogriseus</name>
    <dbReference type="NCBI Taxonomy" id="75292"/>
    <lineage>
        <taxon>Bacteria</taxon>
        <taxon>Bacillati</taxon>
        <taxon>Actinomycetota</taxon>
        <taxon>Actinomycetes</taxon>
        <taxon>Kitasatosporales</taxon>
        <taxon>Streptomycetaceae</taxon>
        <taxon>Streptomyces</taxon>
    </lineage>
</organism>
<name>A0ABP4DPP0_9ACTN</name>
<dbReference type="InterPro" id="IPR050678">
    <property type="entry name" value="DNA_Partitioning_ATPase"/>
</dbReference>
<evidence type="ECO:0000313" key="2">
    <source>
        <dbReference type="EMBL" id="GAA1016866.1"/>
    </source>
</evidence>
<proteinExistence type="predicted"/>
<comment type="caution">
    <text evidence="2">The sequence shown here is derived from an EMBL/GenBank/DDBJ whole genome shotgun (WGS) entry which is preliminary data.</text>
</comment>
<dbReference type="InterPro" id="IPR027417">
    <property type="entry name" value="P-loop_NTPase"/>
</dbReference>
<evidence type="ECO:0000259" key="1">
    <source>
        <dbReference type="Pfam" id="PF13614"/>
    </source>
</evidence>
<sequence length="311" mass="33246">MAETETPRTPLPPLPPGDRLEVVTSWDADVPYQAWRPQILTPATFRPAAPPHVFAVANQKGGAGKTTTTVELAAAWAAAGYRVRVIDGDHQEAALSAWLLPQYPDGQERRSLRSVFFDECTLAEASYPTRYERIDIVPSGADLQRVEYERPIGAEQALAAALAQEAEEAGGRSPYDVTLIDGAPSLGLVTVAALTAADEVLVPIKVGGLDMKGMASLHRTIRSVQRKTNPKLRVAAVLLTAWDKSGFARELAEQVAGDYPEAAVIPIRRGVRASEAPLAEQPIRLYAPDAAPAADYDQAAAVILPGREAAA</sequence>
<keyword evidence="3" id="KW-1185">Reference proteome</keyword>
<evidence type="ECO:0000313" key="3">
    <source>
        <dbReference type="Proteomes" id="UP001501072"/>
    </source>
</evidence>
<dbReference type="CDD" id="cd02042">
    <property type="entry name" value="ParAB_family"/>
    <property type="match status" value="1"/>
</dbReference>
<gene>
    <name evidence="2" type="ORF">GCM10009564_53330</name>
</gene>
<dbReference type="InterPro" id="IPR025669">
    <property type="entry name" value="AAA_dom"/>
</dbReference>